<dbReference type="EMBL" id="FTPS01000001">
    <property type="protein sequence ID" value="SIT77873.1"/>
    <property type="molecule type" value="Genomic_DNA"/>
</dbReference>
<name>A0A1R3WML9_9RHOB</name>
<reference evidence="1 2" key="1">
    <citation type="submission" date="2017-01" db="EMBL/GenBank/DDBJ databases">
        <authorList>
            <person name="Mah S.A."/>
            <person name="Swanson W.J."/>
            <person name="Moy G.W."/>
            <person name="Vacquier V.D."/>
        </authorList>
    </citation>
    <scope>NUCLEOTIDE SEQUENCE [LARGE SCALE GENOMIC DNA]</scope>
    <source>
        <strain evidence="1 2">DSM 21219</strain>
    </source>
</reference>
<evidence type="ECO:0000313" key="1">
    <source>
        <dbReference type="EMBL" id="SIT77873.1"/>
    </source>
</evidence>
<gene>
    <name evidence="1" type="ORF">SAMN05421849_0836</name>
</gene>
<accession>A0A1R3WML9</accession>
<evidence type="ECO:0000313" key="2">
    <source>
        <dbReference type="Proteomes" id="UP000192455"/>
    </source>
</evidence>
<keyword evidence="2" id="KW-1185">Reference proteome</keyword>
<sequence>MSRIGVIDEARLRHLPEKYHAAHEFCFHLHDQMAALLVEMESTGANEVSVSLSDESERDLLESSESVIDFLNSTGRSKFADRAILNTINMVLFSDMLHFLYEALISLEKKKFTVALSLMRKPLKEGFILASWICADEAEFLENLKLDPAKTFDQGEISPEKKISLIEGAKGKCKGSDFIASDQIYSIIYDRKNEYGLAPLFDKATHLVTRNPHIATEQLNINFIFKNPLDNDIYENIYADLAKTLMFMNLIQIELYSRMGAVKEKYKNWLLLTSLGVYGAIFLKGRPPLLRFVNSTMKEFMNCPGCDTAFKIRKAEAPSFFIRETVTCREYGMEHHFPLGWLLSKVEWTLE</sequence>
<protein>
    <submittedName>
        <fullName evidence="1">Uncharacterized protein</fullName>
    </submittedName>
</protein>
<organism evidence="1 2">
    <name type="scientific">Pontibaca methylaminivorans</name>
    <dbReference type="NCBI Taxonomy" id="515897"/>
    <lineage>
        <taxon>Bacteria</taxon>
        <taxon>Pseudomonadati</taxon>
        <taxon>Pseudomonadota</taxon>
        <taxon>Alphaproteobacteria</taxon>
        <taxon>Rhodobacterales</taxon>
        <taxon>Roseobacteraceae</taxon>
        <taxon>Pontibaca</taxon>
    </lineage>
</organism>
<proteinExistence type="predicted"/>
<dbReference type="Proteomes" id="UP000192455">
    <property type="component" value="Unassembled WGS sequence"/>
</dbReference>
<dbReference type="AlphaFoldDB" id="A0A1R3WML9"/>